<dbReference type="EMBL" id="FORQ01000004">
    <property type="protein sequence ID" value="SFJ09242.1"/>
    <property type="molecule type" value="Genomic_DNA"/>
</dbReference>
<dbReference type="SUPFAM" id="SSF53448">
    <property type="entry name" value="Nucleotide-diphospho-sugar transferases"/>
    <property type="match status" value="1"/>
</dbReference>
<dbReference type="PANTHER" id="PTHR43179">
    <property type="entry name" value="RHAMNOSYLTRANSFERASE WBBL"/>
    <property type="match status" value="1"/>
</dbReference>
<evidence type="ECO:0000256" key="2">
    <source>
        <dbReference type="ARBA" id="ARBA00022676"/>
    </source>
</evidence>
<dbReference type="Gene3D" id="3.90.550.10">
    <property type="entry name" value="Spore Coat Polysaccharide Biosynthesis Protein SpsA, Chain A"/>
    <property type="match status" value="1"/>
</dbReference>
<comment type="similarity">
    <text evidence="1">Belongs to the glycosyltransferase 2 family.</text>
</comment>
<evidence type="ECO:0000256" key="3">
    <source>
        <dbReference type="ARBA" id="ARBA00022679"/>
    </source>
</evidence>
<proteinExistence type="inferred from homology"/>
<gene>
    <name evidence="5" type="ORF">SAMN05421638_2118</name>
</gene>
<protein>
    <submittedName>
        <fullName evidence="5">Glycosyltransferase, GT2 family</fullName>
    </submittedName>
</protein>
<dbReference type="GO" id="GO:0016757">
    <property type="term" value="F:glycosyltransferase activity"/>
    <property type="evidence" value="ECO:0007669"/>
    <property type="project" value="UniProtKB-KW"/>
</dbReference>
<keyword evidence="3 5" id="KW-0808">Transferase</keyword>
<keyword evidence="2" id="KW-0328">Glycosyltransferase</keyword>
<dbReference type="PANTHER" id="PTHR43179:SF12">
    <property type="entry name" value="GALACTOFURANOSYLTRANSFERASE GLFT2"/>
    <property type="match status" value="1"/>
</dbReference>
<dbReference type="RefSeq" id="WP_089820268.1">
    <property type="nucleotide sequence ID" value="NZ_FORQ01000004.1"/>
</dbReference>
<evidence type="ECO:0000259" key="4">
    <source>
        <dbReference type="Pfam" id="PF00535"/>
    </source>
</evidence>
<evidence type="ECO:0000313" key="6">
    <source>
        <dbReference type="Proteomes" id="UP000242560"/>
    </source>
</evidence>
<dbReference type="InterPro" id="IPR029044">
    <property type="entry name" value="Nucleotide-diphossugar_trans"/>
</dbReference>
<accession>A0A1I3NJA1</accession>
<sequence length="298" mass="34456">MHKVYCIIVTYNGEKWIRKCLSTIEEPNLDLTILVVDNNSTDKTVQIIKDEFPFVRLIEKKENLGFGGANNLGYEIAKKDNAEFIYLLNQDTVSYQDTIFKLIKVSQLIDNVGVVSPIHLNEKGDLLDSNFEGYINSKTCKNYISDHTLGNVKAYYEPGFINAAAWLIKMERITYLGGLFSKAFYHYGEDVNFIGRLRKFGFTNIIVPGIYIHHCREERKGAMSADFQNRIVEINRVNIMHDIRSDYSRCLSNIVKYALQQLSKVNVIASLKIITYPILKYQEIKKYRSSYLERSLEK</sequence>
<dbReference type="Proteomes" id="UP000242560">
    <property type="component" value="Unassembled WGS sequence"/>
</dbReference>
<dbReference type="AlphaFoldDB" id="A0A1I3NJA1"/>
<dbReference type="Pfam" id="PF00535">
    <property type="entry name" value="Glycos_transf_2"/>
    <property type="match status" value="1"/>
</dbReference>
<organism evidence="5 6">
    <name type="scientific">Kaistella treverensis</name>
    <dbReference type="NCBI Taxonomy" id="631455"/>
    <lineage>
        <taxon>Bacteria</taxon>
        <taxon>Pseudomonadati</taxon>
        <taxon>Bacteroidota</taxon>
        <taxon>Flavobacteriia</taxon>
        <taxon>Flavobacteriales</taxon>
        <taxon>Weeksellaceae</taxon>
        <taxon>Chryseobacterium group</taxon>
        <taxon>Kaistella</taxon>
    </lineage>
</organism>
<evidence type="ECO:0000256" key="1">
    <source>
        <dbReference type="ARBA" id="ARBA00006739"/>
    </source>
</evidence>
<name>A0A1I3NJA1_9FLAO</name>
<reference evidence="6" key="1">
    <citation type="submission" date="2016-10" db="EMBL/GenBank/DDBJ databases">
        <authorList>
            <person name="Varghese N."/>
            <person name="Submissions S."/>
        </authorList>
    </citation>
    <scope>NUCLEOTIDE SEQUENCE [LARGE SCALE GENOMIC DNA]</scope>
    <source>
        <strain evidence="6">DSM 22251</strain>
    </source>
</reference>
<dbReference type="InterPro" id="IPR001173">
    <property type="entry name" value="Glyco_trans_2-like"/>
</dbReference>
<feature type="domain" description="Glycosyltransferase 2-like" evidence="4">
    <location>
        <begin position="6"/>
        <end position="141"/>
    </location>
</feature>
<evidence type="ECO:0000313" key="5">
    <source>
        <dbReference type="EMBL" id="SFJ09242.1"/>
    </source>
</evidence>
<keyword evidence="6" id="KW-1185">Reference proteome</keyword>